<organism evidence="1 2">
    <name type="scientific">Halothiobacillus diazotrophicus</name>
    <dbReference type="NCBI Taxonomy" id="1860122"/>
    <lineage>
        <taxon>Bacteria</taxon>
        <taxon>Pseudomonadati</taxon>
        <taxon>Pseudomonadota</taxon>
        <taxon>Gammaproteobacteria</taxon>
        <taxon>Chromatiales</taxon>
        <taxon>Halothiobacillaceae</taxon>
        <taxon>Halothiobacillus</taxon>
    </lineage>
</organism>
<evidence type="ECO:0000313" key="1">
    <source>
        <dbReference type="EMBL" id="ANJ68161.1"/>
    </source>
</evidence>
<dbReference type="Proteomes" id="UP000078596">
    <property type="component" value="Chromosome"/>
</dbReference>
<dbReference type="AlphaFoldDB" id="A0A191ZJT2"/>
<dbReference type="EMBL" id="CP016027">
    <property type="protein sequence ID" value="ANJ68161.1"/>
    <property type="molecule type" value="Genomic_DNA"/>
</dbReference>
<keyword evidence="2" id="KW-1185">Reference proteome</keyword>
<protein>
    <submittedName>
        <fullName evidence="1">Uncharacterized protein</fullName>
    </submittedName>
</protein>
<dbReference type="STRING" id="1860122.A9404_12985"/>
<sequence>MQSMELNALLDQLLMKDPVEATQILSDRLAETAWQDMDEAAISAVVSVVLPFLTRLAGRLRGSLRQSGLPLSDRGLSQFDALLRIYRNAQLLLNLKLTALQELIDTDDTEAYMVRAHQERVDWAVRTILDCYMAYVDVPKSLYVDLHQLVDLARIELAEEHAVGWQAIYHQYLAILTLAMTNPYGLTLDEMAEGYDCLILVAPYLDIAHEQPTRTSRFIDVTGKIMPHIALTPRSNMPGAGLFLDVGSLYQPSILASLMPRCQAQIQNLLNRLQFYFVSHMPRTQPTGVGTGAPASSLITLGYLSVHHRLERLNSHDSLPNSTLALAGVDWEGLEQPIRGDVQPMLGIADFKMDIKAPLETGEVAWNGDETSRMFSAAHPAHINEPSSWDIVNLSPTGFRLHWRLAANSRAAVDDLLLAELPAGAGGSAASTAIGVVRWVRHMEEGRSSVDMGVERLPGTAFASYARDYRAAESRWSKTWPVIVLTNEQDVIVRVIVPTTLAEETQEILVMREEQEIQVHLGAVYQTGQGFLIMEAQRADA</sequence>
<name>A0A191ZJT2_9GAMM</name>
<evidence type="ECO:0000313" key="2">
    <source>
        <dbReference type="Proteomes" id="UP000078596"/>
    </source>
</evidence>
<gene>
    <name evidence="1" type="ORF">A9404_12985</name>
</gene>
<proteinExistence type="predicted"/>
<reference evidence="1 2" key="1">
    <citation type="submission" date="2016-06" db="EMBL/GenBank/DDBJ databases">
        <title>Insight into the functional genes involving in sulfur oxidation in Pearl River water.</title>
        <authorList>
            <person name="Luo J."/>
            <person name="Tan X."/>
            <person name="Lin W."/>
        </authorList>
    </citation>
    <scope>NUCLEOTIDE SEQUENCE [LARGE SCALE GENOMIC DNA]</scope>
    <source>
        <strain evidence="1 2">LS2</strain>
    </source>
</reference>
<accession>A0A191ZJT2</accession>
<dbReference type="KEGG" id="haz:A9404_12985"/>